<proteinExistence type="predicted"/>
<organism evidence="2">
    <name type="scientific">Rhizophora mucronata</name>
    <name type="common">Asiatic mangrove</name>
    <dbReference type="NCBI Taxonomy" id="61149"/>
    <lineage>
        <taxon>Eukaryota</taxon>
        <taxon>Viridiplantae</taxon>
        <taxon>Streptophyta</taxon>
        <taxon>Embryophyta</taxon>
        <taxon>Tracheophyta</taxon>
        <taxon>Spermatophyta</taxon>
        <taxon>Magnoliopsida</taxon>
        <taxon>eudicotyledons</taxon>
        <taxon>Gunneridae</taxon>
        <taxon>Pentapetalae</taxon>
        <taxon>rosids</taxon>
        <taxon>fabids</taxon>
        <taxon>Malpighiales</taxon>
        <taxon>Rhizophoraceae</taxon>
        <taxon>Rhizophora</taxon>
    </lineage>
</organism>
<sequence length="99" mass="11205">MTQGQHGLELQTPGLTTCNYQQFLNTFCRAFFYCHCHQALERKDNTAVNHMVAGMHNCNHNPPDHAVAANNSAVHPRKPNLNEKKEKKKNKVPNSPLLN</sequence>
<accession>A0A2P2LX42</accession>
<feature type="region of interest" description="Disordered" evidence="1">
    <location>
        <begin position="61"/>
        <end position="99"/>
    </location>
</feature>
<evidence type="ECO:0000256" key="1">
    <source>
        <dbReference type="SAM" id="MobiDB-lite"/>
    </source>
</evidence>
<evidence type="ECO:0000313" key="2">
    <source>
        <dbReference type="EMBL" id="MBX22540.1"/>
    </source>
</evidence>
<reference evidence="2" key="1">
    <citation type="submission" date="2018-02" db="EMBL/GenBank/DDBJ databases">
        <title>Rhizophora mucronata_Transcriptome.</title>
        <authorList>
            <person name="Meera S.P."/>
            <person name="Sreeshan A."/>
            <person name="Augustine A."/>
        </authorList>
    </citation>
    <scope>NUCLEOTIDE SEQUENCE</scope>
    <source>
        <tissue evidence="2">Leaf</tissue>
    </source>
</reference>
<name>A0A2P2LX42_RHIMU</name>
<protein>
    <submittedName>
        <fullName evidence="2">E3 ubiquitin-protein ligase RGLG2</fullName>
    </submittedName>
</protein>
<dbReference type="AlphaFoldDB" id="A0A2P2LX42"/>
<dbReference type="EMBL" id="GGEC01042056">
    <property type="protein sequence ID" value="MBX22540.1"/>
    <property type="molecule type" value="Transcribed_RNA"/>
</dbReference>